<dbReference type="EMBL" id="AP022557">
    <property type="protein sequence ID" value="BBW98404.1"/>
    <property type="molecule type" value="Genomic_DNA"/>
</dbReference>
<name>A0A679FZZ8_9BACL</name>
<evidence type="ECO:0000313" key="2">
    <source>
        <dbReference type="EMBL" id="BBW98404.1"/>
    </source>
</evidence>
<keyword evidence="1" id="KW-0812">Transmembrane</keyword>
<sequence>MPTLYVRGELPVRKRYGLLSILLLCICGAVMFFQTSEKTDFNRKKTEVIRVTSRIENFSSIHEIRDERKINRIKEIMKFVEWSKAAKVDEDQPDYRFWLEHPKAKDRLFNYNIWFKENHTMIFDKKTGKYGIVPSKYEMELKSLLKE</sequence>
<keyword evidence="1" id="KW-0472">Membrane</keyword>
<gene>
    <name evidence="2" type="ORF">GsuE55_32370</name>
</gene>
<keyword evidence="1" id="KW-1133">Transmembrane helix</keyword>
<feature type="transmembrane region" description="Helical" evidence="1">
    <location>
        <begin position="16"/>
        <end position="35"/>
    </location>
</feature>
<evidence type="ECO:0000313" key="3">
    <source>
        <dbReference type="Proteomes" id="UP000501421"/>
    </source>
</evidence>
<dbReference type="AlphaFoldDB" id="A0A679FZZ8"/>
<accession>A0A679FZZ8</accession>
<organism evidence="2 3">
    <name type="scientific">Geobacillus subterraneus</name>
    <dbReference type="NCBI Taxonomy" id="129338"/>
    <lineage>
        <taxon>Bacteria</taxon>
        <taxon>Bacillati</taxon>
        <taxon>Bacillota</taxon>
        <taxon>Bacilli</taxon>
        <taxon>Bacillales</taxon>
        <taxon>Anoxybacillaceae</taxon>
        <taxon>Geobacillus</taxon>
    </lineage>
</organism>
<reference evidence="3" key="1">
    <citation type="journal article" date="2020" name="Microbiol. Resour. Announc.">
        <title>Complete Genome Sequence of Geobacillus sp. Strain E55-1, Isolated from Mine Geyser in Japan.</title>
        <authorList>
            <person name="Miyazaki K."/>
            <person name="Hase E."/>
            <person name="Tokito N."/>
        </authorList>
    </citation>
    <scope>NUCLEOTIDE SEQUENCE [LARGE SCALE GENOMIC DNA]</scope>
    <source>
        <strain evidence="3">E55-1</strain>
    </source>
</reference>
<dbReference type="RefSeq" id="WP_231559872.1">
    <property type="nucleotide sequence ID" value="NZ_AP022557.1"/>
</dbReference>
<evidence type="ECO:0000256" key="1">
    <source>
        <dbReference type="SAM" id="Phobius"/>
    </source>
</evidence>
<dbReference type="Proteomes" id="UP000501421">
    <property type="component" value="Chromosome"/>
</dbReference>
<keyword evidence="3" id="KW-1185">Reference proteome</keyword>
<protein>
    <submittedName>
        <fullName evidence="2">Uncharacterized protein</fullName>
    </submittedName>
</protein>
<proteinExistence type="predicted"/>